<organism evidence="2 3">
    <name type="scientific">Mycobacterium lehmannii</name>
    <dbReference type="NCBI Taxonomy" id="2048550"/>
    <lineage>
        <taxon>Bacteria</taxon>
        <taxon>Bacillati</taxon>
        <taxon>Actinomycetota</taxon>
        <taxon>Actinomycetes</taxon>
        <taxon>Mycobacteriales</taxon>
        <taxon>Mycobacteriaceae</taxon>
        <taxon>Mycobacterium</taxon>
    </lineage>
</organism>
<comment type="caution">
    <text evidence="2">The sequence shown here is derived from an EMBL/GenBank/DDBJ whole genome shotgun (WGS) entry which is preliminary data.</text>
</comment>
<keyword evidence="3" id="KW-1185">Reference proteome</keyword>
<dbReference type="RefSeq" id="WP_064395356.1">
    <property type="nucleotide sequence ID" value="NZ_LQIR01000012.1"/>
</dbReference>
<name>A0A101A929_9MYCO</name>
<protein>
    <recommendedName>
        <fullName evidence="4">Peptidase C39-like domain-containing protein</fullName>
    </recommendedName>
</protein>
<evidence type="ECO:0000256" key="1">
    <source>
        <dbReference type="SAM" id="MobiDB-lite"/>
    </source>
</evidence>
<proteinExistence type="predicted"/>
<sequence length="239" mass="24686">MKSTPIGFTSLVAALALGVWGVGAVDVTHEVAFASVGTPGVAESPMLPTEMHGDPDEASNYWSQQNFQDCGLMAVATVVGLSTGKAPTEQEIVAVASNLKSPGSDRPIYTPPNPNDPNSDNGTDSDDQVLLLKHYGVNATATDDDLAAQTGLATGIPALITYLDSGRRLIAGVNSETIWAEDGSHTDDDHSVVVSGVDPEAGIVYLSDSGSEDGDGEQVPIDVFEKAWAPGAHDLIVAG</sequence>
<dbReference type="EMBL" id="LQIR01000012">
    <property type="protein sequence ID" value="KUI17768.1"/>
    <property type="molecule type" value="Genomic_DNA"/>
</dbReference>
<dbReference type="AlphaFoldDB" id="A0A101A929"/>
<dbReference type="Proteomes" id="UP000053707">
    <property type="component" value="Unassembled WGS sequence"/>
</dbReference>
<evidence type="ECO:0000313" key="3">
    <source>
        <dbReference type="Proteomes" id="UP000053707"/>
    </source>
</evidence>
<evidence type="ECO:0008006" key="4">
    <source>
        <dbReference type="Google" id="ProtNLM"/>
    </source>
</evidence>
<dbReference type="GeneID" id="27919383"/>
<evidence type="ECO:0000313" key="2">
    <source>
        <dbReference type="EMBL" id="KUI17768.1"/>
    </source>
</evidence>
<reference evidence="2 3" key="1">
    <citation type="submission" date="2016-01" db="EMBL/GenBank/DDBJ databases">
        <authorList>
            <consortium name="TB Trials Study Group"/>
            <person name="Sutton G."/>
            <person name="Brinkac L."/>
            <person name="Sanka R."/>
            <person name="Adams M."/>
            <person name="Lau E.L."/>
            <person name="Macaden R."/>
            <person name="Grewal H.M.S."/>
        </authorList>
    </citation>
    <scope>NUCLEOTIDE SEQUENCE [LARGE SCALE GENOMIC DNA]</scope>
    <source>
        <strain evidence="2 3">IS-1744</strain>
    </source>
</reference>
<accession>A0A101A929</accession>
<feature type="region of interest" description="Disordered" evidence="1">
    <location>
        <begin position="100"/>
        <end position="126"/>
    </location>
</feature>
<dbReference type="Gene3D" id="3.90.70.10">
    <property type="entry name" value="Cysteine proteinases"/>
    <property type="match status" value="1"/>
</dbReference>
<gene>
    <name evidence="2" type="ORF">AU192_02600</name>
</gene>